<evidence type="ECO:0000256" key="1">
    <source>
        <dbReference type="ARBA" id="ARBA00004170"/>
    </source>
</evidence>
<dbReference type="GO" id="GO:0016020">
    <property type="term" value="C:membrane"/>
    <property type="evidence" value="ECO:0007669"/>
    <property type="project" value="UniProtKB-SubCell"/>
</dbReference>
<comment type="similarity">
    <text evidence="3">Belongs to the expansin family. Expansin A subfamily.</text>
</comment>
<gene>
    <name evidence="11" type="primary">MdEXP2</name>
</gene>
<feature type="domain" description="Expansin-like EG45" evidence="9">
    <location>
        <begin position="40"/>
        <end position="146"/>
    </location>
</feature>
<feature type="domain" description="Expansin-like CBD" evidence="10">
    <location>
        <begin position="407"/>
        <end position="448"/>
    </location>
</feature>
<feature type="chain" id="PRO_5003470195" evidence="8">
    <location>
        <begin position="24"/>
        <end position="448"/>
    </location>
</feature>
<evidence type="ECO:0000259" key="9">
    <source>
        <dbReference type="PROSITE" id="PS50842"/>
    </source>
</evidence>
<keyword evidence="5" id="KW-0964">Secreted</keyword>
<sequence>MKIGIIHALSLLLTSPVIVFVHGAIPTRDGLGTLSGVEKGGSCGFANNFPAPGVFTAGVSAAIYGNGAACGACFVATCANSPQCTANRVFFTVTNQCLGENSTSPCVTGRSGVALQPQAFDVIATSRAPGIVPVKFTQVPCRTAGGVQFVVQSGNQYYFAVLIQNVGGPGSLQAVAVSTNGRTFQLMTRSYGAVWQVSNFDIRRASLHFRLTGNDGQQLTILNALPANWVAKRIYSSLTNFALVRRTTPERILVAAKIPARRVPAVLGPSHFAMATLGQAGGQNKAGGACGFANYPSVATLQAGLSETLYRNGAFCGSCLRVACVNSPQCIPGTVTVQVTNLCTASNASAAMSVCVDGNPAVNLQPEAWDKIVKSRSPGVASVLFQQISCASPAQGVQFQVRDANPTYFSVLVQNVGGIGALTGVEVAFGGGGKWTAMARSLWRCVGR</sequence>
<dbReference type="InterPro" id="IPR009009">
    <property type="entry name" value="RlpA-like_DPBB"/>
</dbReference>
<comment type="subcellular location">
    <subcellularLocation>
        <location evidence="1">Membrane</location>
        <topology evidence="1">Peripheral membrane protein</topology>
    </subcellularLocation>
    <subcellularLocation>
        <location evidence="2">Secreted</location>
        <location evidence="2">Cell wall</location>
    </subcellularLocation>
</comment>
<dbReference type="InterPro" id="IPR036749">
    <property type="entry name" value="Expansin_CBD_sf"/>
</dbReference>
<feature type="domain" description="Expansin-like EG45" evidence="9">
    <location>
        <begin position="287"/>
        <end position="395"/>
    </location>
</feature>
<evidence type="ECO:0000256" key="5">
    <source>
        <dbReference type="ARBA" id="ARBA00022525"/>
    </source>
</evidence>
<dbReference type="PRINTS" id="PR01226">
    <property type="entry name" value="EXPANSIN"/>
</dbReference>
<dbReference type="SUPFAM" id="SSF50685">
    <property type="entry name" value="Barwin-like endoglucanases"/>
    <property type="match status" value="2"/>
</dbReference>
<dbReference type="SUPFAM" id="SSF49590">
    <property type="entry name" value="PHL pollen allergen"/>
    <property type="match status" value="2"/>
</dbReference>
<accession>G4V4D3</accession>
<dbReference type="EMBL" id="HE578720">
    <property type="protein sequence ID" value="CCD17875.1"/>
    <property type="molecule type" value="mRNA"/>
</dbReference>
<keyword evidence="7" id="KW-0472">Membrane</keyword>
<dbReference type="InterPro" id="IPR007118">
    <property type="entry name" value="Expan_Lol_pI"/>
</dbReference>
<dbReference type="Gene3D" id="2.40.40.10">
    <property type="entry name" value="RlpA-like domain"/>
    <property type="match status" value="2"/>
</dbReference>
<feature type="signal peptide" evidence="8">
    <location>
        <begin position="1"/>
        <end position="23"/>
    </location>
</feature>
<evidence type="ECO:0000313" key="11">
    <source>
        <dbReference type="EMBL" id="CCD17875.1"/>
    </source>
</evidence>
<dbReference type="Gene3D" id="2.60.40.760">
    <property type="entry name" value="Expansin, cellulose-binding-like domain"/>
    <property type="match status" value="2"/>
</dbReference>
<dbReference type="GO" id="GO:0009664">
    <property type="term" value="P:plant-type cell wall organization"/>
    <property type="evidence" value="ECO:0007669"/>
    <property type="project" value="InterPro"/>
</dbReference>
<evidence type="ECO:0000256" key="6">
    <source>
        <dbReference type="ARBA" id="ARBA00022729"/>
    </source>
</evidence>
<dbReference type="Pfam" id="PF03330">
    <property type="entry name" value="DPBB_1"/>
    <property type="match status" value="1"/>
</dbReference>
<dbReference type="InterPro" id="IPR002963">
    <property type="entry name" value="Expansin"/>
</dbReference>
<dbReference type="PRINTS" id="PR01225">
    <property type="entry name" value="EXPANSNFAMLY"/>
</dbReference>
<dbReference type="SMART" id="SM00837">
    <property type="entry name" value="DPBB_1"/>
    <property type="match status" value="2"/>
</dbReference>
<organism evidence="11">
    <name type="scientific">Micrasterias denticulata</name>
    <dbReference type="NCBI Taxonomy" id="407018"/>
    <lineage>
        <taxon>Eukaryota</taxon>
        <taxon>Viridiplantae</taxon>
        <taxon>Streptophyta</taxon>
        <taxon>Zygnematophyceae</taxon>
        <taxon>Zygnematophycidae</taxon>
        <taxon>Desmidiales</taxon>
        <taxon>Desmidiaceae</taxon>
        <taxon>Micrasterias</taxon>
    </lineage>
</organism>
<protein>
    <submittedName>
        <fullName evidence="11">Expansin</fullName>
    </submittedName>
</protein>
<proteinExistence type="evidence at transcript level"/>
<name>G4V4D3_9VIRI</name>
<dbReference type="GO" id="GO:0005576">
    <property type="term" value="C:extracellular region"/>
    <property type="evidence" value="ECO:0007669"/>
    <property type="project" value="InterPro"/>
</dbReference>
<evidence type="ECO:0000256" key="2">
    <source>
        <dbReference type="ARBA" id="ARBA00004191"/>
    </source>
</evidence>
<dbReference type="PROSITE" id="PS50842">
    <property type="entry name" value="EXPANSIN_EG45"/>
    <property type="match status" value="2"/>
</dbReference>
<dbReference type="InterPro" id="IPR007117">
    <property type="entry name" value="Expansin_CBD"/>
</dbReference>
<dbReference type="CDD" id="cd22271">
    <property type="entry name" value="DPBB_EXP_N-like"/>
    <property type="match status" value="2"/>
</dbReference>
<dbReference type="AlphaFoldDB" id="G4V4D3"/>
<dbReference type="InterPro" id="IPR007112">
    <property type="entry name" value="Expansin/allergen_DPBB_dom"/>
</dbReference>
<keyword evidence="6 8" id="KW-0732">Signal</keyword>
<evidence type="ECO:0000256" key="4">
    <source>
        <dbReference type="ARBA" id="ARBA00022512"/>
    </source>
</evidence>
<dbReference type="PROSITE" id="PS50843">
    <property type="entry name" value="EXPANSIN_CBD"/>
    <property type="match status" value="2"/>
</dbReference>
<dbReference type="Pfam" id="PF01357">
    <property type="entry name" value="Expansin_C"/>
    <property type="match status" value="2"/>
</dbReference>
<evidence type="ECO:0000256" key="8">
    <source>
        <dbReference type="SAM" id="SignalP"/>
    </source>
</evidence>
<evidence type="ECO:0000256" key="7">
    <source>
        <dbReference type="ARBA" id="ARBA00023136"/>
    </source>
</evidence>
<evidence type="ECO:0000256" key="3">
    <source>
        <dbReference type="ARBA" id="ARBA00005392"/>
    </source>
</evidence>
<keyword evidence="4" id="KW-0134">Cell wall</keyword>
<feature type="domain" description="Expansin-like CBD" evidence="10">
    <location>
        <begin position="157"/>
        <end position="237"/>
    </location>
</feature>
<dbReference type="InterPro" id="IPR036908">
    <property type="entry name" value="RlpA-like_sf"/>
</dbReference>
<dbReference type="PANTHER" id="PTHR31867">
    <property type="entry name" value="EXPANSIN-A15"/>
    <property type="match status" value="1"/>
</dbReference>
<reference evidence="11" key="1">
    <citation type="journal article" date="2011" name="BMC Plant Biol.">
        <title>Transcriptional analysis of cell growth and morphogenesis in the unicellular green alga Micrasterias (Streptophyta), with emphasis on the role of expansin.</title>
        <authorList>
            <person name="Vannerum K."/>
            <person name="Huysman M."/>
            <person name="De Rycke R."/>
            <person name="Vuylsteke M."/>
            <person name="Leliaert F."/>
            <person name="Pollier J."/>
            <person name="Luetz-Meindl U."/>
            <person name="Gillard J."/>
            <person name="De Veylder L."/>
            <person name="Goossens A."/>
            <person name="Inze D."/>
            <person name="Vyverman W."/>
        </authorList>
    </citation>
    <scope>NUCLEOTIDE SEQUENCE</scope>
</reference>
<evidence type="ECO:0000259" key="10">
    <source>
        <dbReference type="PROSITE" id="PS50843"/>
    </source>
</evidence>